<dbReference type="Proteomes" id="UP000466586">
    <property type="component" value="Unassembled WGS sequence"/>
</dbReference>
<sequence length="372" mass="43625">MKKLFTLLFLFLSIYHAKSQIKNDSLEHRIRPDSLRTGELYLDIYNFDYLRNYEFYNKIQDGYTLYGLQLEPQLVYYIHPRLVVMAGANFRKDFGNDQIKTTPLFSIKYQKKDFAFITGALEGTVSHRFIEPLYDVERKITDPVEYGTQFLITKPSLFFDGFIRWKKMIYKPSPEQEQINAGISTDIRLLNSERFRLSLPVQMTVFHQGGQIDTVGKPLQTLFNGAAGFDLKYQTFGFVKNVYTQNYFVYFNELSPTKILPYSTGKGIYLNAGTDTKWGSLIASYWNANGFYSPYGMPIFQSESQQINHPGYSQKNRKLLFFRYAYQQPVVPHFFLDARFETASDLGIEKKTDLYFSLFLVYKQDFRLVRKK</sequence>
<evidence type="ECO:0000313" key="2">
    <source>
        <dbReference type="Proteomes" id="UP000466586"/>
    </source>
</evidence>
<comment type="caution">
    <text evidence="1">The sequence shown here is derived from an EMBL/GenBank/DDBJ whole genome shotgun (WGS) entry which is preliminary data.</text>
</comment>
<gene>
    <name evidence="1" type="ORF">GS399_07215</name>
</gene>
<evidence type="ECO:0000313" key="1">
    <source>
        <dbReference type="EMBL" id="MXV50758.1"/>
    </source>
</evidence>
<evidence type="ECO:0008006" key="3">
    <source>
        <dbReference type="Google" id="ProtNLM"/>
    </source>
</evidence>
<keyword evidence="2" id="KW-1185">Reference proteome</keyword>
<dbReference type="RefSeq" id="WP_160843949.1">
    <property type="nucleotide sequence ID" value="NZ_WVHT01000003.1"/>
</dbReference>
<protein>
    <recommendedName>
        <fullName evidence="3">Outer membrane beta-barrel protein</fullName>
    </recommendedName>
</protein>
<reference evidence="1 2" key="1">
    <citation type="submission" date="2019-11" db="EMBL/GenBank/DDBJ databases">
        <title>Pedobacter sp. HMF7647 Genome sequencing and assembly.</title>
        <authorList>
            <person name="Kang H."/>
            <person name="Kim H."/>
            <person name="Joh K."/>
        </authorList>
    </citation>
    <scope>NUCLEOTIDE SEQUENCE [LARGE SCALE GENOMIC DNA]</scope>
    <source>
        <strain evidence="1 2">HMF7647</strain>
    </source>
</reference>
<proteinExistence type="predicted"/>
<accession>A0A7K1Y9M4</accession>
<organism evidence="1 2">
    <name type="scientific">Hufsiella arboris</name>
    <dbReference type="NCBI Taxonomy" id="2695275"/>
    <lineage>
        <taxon>Bacteria</taxon>
        <taxon>Pseudomonadati</taxon>
        <taxon>Bacteroidota</taxon>
        <taxon>Sphingobacteriia</taxon>
        <taxon>Sphingobacteriales</taxon>
        <taxon>Sphingobacteriaceae</taxon>
        <taxon>Hufsiella</taxon>
    </lineage>
</organism>
<dbReference type="EMBL" id="WVHT01000003">
    <property type="protein sequence ID" value="MXV50758.1"/>
    <property type="molecule type" value="Genomic_DNA"/>
</dbReference>
<dbReference type="AlphaFoldDB" id="A0A7K1Y9M4"/>
<name>A0A7K1Y9M4_9SPHI</name>